<organism evidence="1 2">
    <name type="scientific">Rhizopus oryzae</name>
    <name type="common">Mucormycosis agent</name>
    <name type="synonym">Rhizopus arrhizus var. delemar</name>
    <dbReference type="NCBI Taxonomy" id="64495"/>
    <lineage>
        <taxon>Eukaryota</taxon>
        <taxon>Fungi</taxon>
        <taxon>Fungi incertae sedis</taxon>
        <taxon>Mucoromycota</taxon>
        <taxon>Mucoromycotina</taxon>
        <taxon>Mucoromycetes</taxon>
        <taxon>Mucorales</taxon>
        <taxon>Mucorineae</taxon>
        <taxon>Rhizopodaceae</taxon>
        <taxon>Rhizopus</taxon>
    </lineage>
</organism>
<evidence type="ECO:0000313" key="1">
    <source>
        <dbReference type="EMBL" id="KAG1300813.1"/>
    </source>
</evidence>
<dbReference type="OrthoDB" id="2201832at2759"/>
<protein>
    <submittedName>
        <fullName evidence="1">Uncharacterized protein</fullName>
    </submittedName>
</protein>
<evidence type="ECO:0000313" key="2">
    <source>
        <dbReference type="Proteomes" id="UP000716291"/>
    </source>
</evidence>
<comment type="caution">
    <text evidence="1">The sequence shown here is derived from an EMBL/GenBank/DDBJ whole genome shotgun (WGS) entry which is preliminary data.</text>
</comment>
<dbReference type="Proteomes" id="UP000716291">
    <property type="component" value="Unassembled WGS sequence"/>
</dbReference>
<gene>
    <name evidence="1" type="ORF">G6F64_012360</name>
</gene>
<proteinExistence type="predicted"/>
<keyword evidence="2" id="KW-1185">Reference proteome</keyword>
<sequence length="197" mass="22782">MDESANIVYKDYFSYMGPVEEDDQVLNFFPWTSLVDYYDPDTNGWCGYCCVGWATGIFEQDLADSSGTIIREMLKETLQEFRKQFLAFFGRDDYMQVVDTLTRTPDNTTDWWFSAPACLWVAVVTFRTSFFFADIAYQQAYLHRCPGTVISNSTVPCLLLLHRQHIHAYQVRNYTHSAGDDDLEQVNFDLIFGSILS</sequence>
<dbReference type="AlphaFoldDB" id="A0A9P6WXT4"/>
<dbReference type="EMBL" id="JAANQT010003711">
    <property type="protein sequence ID" value="KAG1300813.1"/>
    <property type="molecule type" value="Genomic_DNA"/>
</dbReference>
<reference evidence="1" key="1">
    <citation type="journal article" date="2020" name="Microb. Genom.">
        <title>Genetic diversity of clinical and environmental Mucorales isolates obtained from an investigation of mucormycosis cases among solid organ transplant recipients.</title>
        <authorList>
            <person name="Nguyen M.H."/>
            <person name="Kaul D."/>
            <person name="Muto C."/>
            <person name="Cheng S.J."/>
            <person name="Richter R.A."/>
            <person name="Bruno V.M."/>
            <person name="Liu G."/>
            <person name="Beyhan S."/>
            <person name="Sundermann A.J."/>
            <person name="Mounaud S."/>
            <person name="Pasculle A.W."/>
            <person name="Nierman W.C."/>
            <person name="Driscoll E."/>
            <person name="Cumbie R."/>
            <person name="Clancy C.J."/>
            <person name="Dupont C.L."/>
        </authorList>
    </citation>
    <scope>NUCLEOTIDE SEQUENCE</scope>
    <source>
        <strain evidence="1">GL11</strain>
    </source>
</reference>
<name>A0A9P6WXT4_RHIOR</name>
<accession>A0A9P6WXT4</accession>